<accession>A0A2U1K897</accession>
<proteinExistence type="predicted"/>
<dbReference type="PROSITE" id="PS50164">
    <property type="entry name" value="GIY_YIG"/>
    <property type="match status" value="1"/>
</dbReference>
<sequence length="156" mass="18625">MEKINALINKNLKYFDFPKLGFEELTIDHDMNKFQSQKAKIENNVPCELGMYIYTNASDNKVLYVGEGNLQKRLIRHLQKIRINHSQESSRYYFFFALQIKMRVLFIKASKIGFDKKRLQNLECAYKLLLNPIYDQMVMKNELYQGIKLDLDKWDN</sequence>
<name>A0A2U1K897_9BACI</name>
<dbReference type="EMBL" id="QCZG01000002">
    <property type="protein sequence ID" value="PWA13238.1"/>
    <property type="molecule type" value="Genomic_DNA"/>
</dbReference>
<dbReference type="AlphaFoldDB" id="A0A2U1K897"/>
<dbReference type="Proteomes" id="UP000245998">
    <property type="component" value="Unassembled WGS sequence"/>
</dbReference>
<protein>
    <recommendedName>
        <fullName evidence="1">GIY-YIG domain-containing protein</fullName>
    </recommendedName>
</protein>
<gene>
    <name evidence="2" type="ORF">DCC39_01985</name>
</gene>
<feature type="domain" description="GIY-YIG" evidence="1">
    <location>
        <begin position="47"/>
        <end position="136"/>
    </location>
</feature>
<evidence type="ECO:0000313" key="2">
    <source>
        <dbReference type="EMBL" id="PWA13238.1"/>
    </source>
</evidence>
<keyword evidence="3" id="KW-1185">Reference proteome</keyword>
<organism evidence="2 3">
    <name type="scientific">Pueribacillus theae</name>
    <dbReference type="NCBI Taxonomy" id="2171751"/>
    <lineage>
        <taxon>Bacteria</taxon>
        <taxon>Bacillati</taxon>
        <taxon>Bacillota</taxon>
        <taxon>Bacilli</taxon>
        <taxon>Bacillales</taxon>
        <taxon>Bacillaceae</taxon>
        <taxon>Pueribacillus</taxon>
    </lineage>
</organism>
<reference evidence="2 3" key="1">
    <citation type="submission" date="2018-04" db="EMBL/GenBank/DDBJ databases">
        <title>Camelliibacillus theae gen. nov., sp. nov., isolated from Pu'er tea.</title>
        <authorList>
            <person name="Niu L."/>
        </authorList>
    </citation>
    <scope>NUCLEOTIDE SEQUENCE [LARGE SCALE GENOMIC DNA]</scope>
    <source>
        <strain evidence="2 3">T8</strain>
    </source>
</reference>
<evidence type="ECO:0000259" key="1">
    <source>
        <dbReference type="PROSITE" id="PS50164"/>
    </source>
</evidence>
<dbReference type="InterPro" id="IPR000305">
    <property type="entry name" value="GIY-YIG_endonuc"/>
</dbReference>
<evidence type="ECO:0000313" key="3">
    <source>
        <dbReference type="Proteomes" id="UP000245998"/>
    </source>
</evidence>
<comment type="caution">
    <text evidence="2">The sequence shown here is derived from an EMBL/GenBank/DDBJ whole genome shotgun (WGS) entry which is preliminary data.</text>
</comment>
<dbReference type="RefSeq" id="WP_116553199.1">
    <property type="nucleotide sequence ID" value="NZ_QCZG01000002.1"/>
</dbReference>